<dbReference type="PROSITE" id="PS51078">
    <property type="entry name" value="ICLR_ED"/>
    <property type="match status" value="1"/>
</dbReference>
<keyword evidence="2" id="KW-0238">DNA-binding</keyword>
<name>A0A4R3VF15_9BURK</name>
<dbReference type="Gene3D" id="1.10.10.10">
    <property type="entry name" value="Winged helix-like DNA-binding domain superfamily/Winged helix DNA-binding domain"/>
    <property type="match status" value="1"/>
</dbReference>
<feature type="domain" description="IclR-ED" evidence="5">
    <location>
        <begin position="83"/>
        <end position="266"/>
    </location>
</feature>
<reference evidence="6 7" key="1">
    <citation type="submission" date="2019-03" db="EMBL/GenBank/DDBJ databases">
        <title>Genomic Encyclopedia of Type Strains, Phase IV (KMG-IV): sequencing the most valuable type-strain genomes for metagenomic binning, comparative biology and taxonomic classification.</title>
        <authorList>
            <person name="Goeker M."/>
        </authorList>
    </citation>
    <scope>NUCLEOTIDE SEQUENCE [LARGE SCALE GENOMIC DNA]</scope>
    <source>
        <strain evidence="6 7">DSM 100048</strain>
    </source>
</reference>
<dbReference type="InterPro" id="IPR005471">
    <property type="entry name" value="Tscrpt_reg_IclR_N"/>
</dbReference>
<comment type="caution">
    <text evidence="6">The sequence shown here is derived from an EMBL/GenBank/DDBJ whole genome shotgun (WGS) entry which is preliminary data.</text>
</comment>
<dbReference type="GO" id="GO:0003700">
    <property type="term" value="F:DNA-binding transcription factor activity"/>
    <property type="evidence" value="ECO:0007669"/>
    <property type="project" value="TreeGrafter"/>
</dbReference>
<keyword evidence="7" id="KW-1185">Reference proteome</keyword>
<keyword evidence="1" id="KW-0805">Transcription regulation</keyword>
<feature type="domain" description="HTH iclR-type" evidence="4">
    <location>
        <begin position="23"/>
        <end position="83"/>
    </location>
</feature>
<evidence type="ECO:0000256" key="1">
    <source>
        <dbReference type="ARBA" id="ARBA00023015"/>
    </source>
</evidence>
<dbReference type="InterPro" id="IPR050707">
    <property type="entry name" value="HTH_MetabolicPath_Reg"/>
</dbReference>
<gene>
    <name evidence="6" type="ORF">EV686_10284</name>
</gene>
<dbReference type="PANTHER" id="PTHR30136">
    <property type="entry name" value="HELIX-TURN-HELIX TRANSCRIPTIONAL REGULATOR, ICLR FAMILY"/>
    <property type="match status" value="1"/>
</dbReference>
<keyword evidence="3" id="KW-0804">Transcription</keyword>
<dbReference type="InterPro" id="IPR036390">
    <property type="entry name" value="WH_DNA-bd_sf"/>
</dbReference>
<dbReference type="InterPro" id="IPR014757">
    <property type="entry name" value="Tscrpt_reg_IclR_C"/>
</dbReference>
<dbReference type="SMART" id="SM00346">
    <property type="entry name" value="HTH_ICLR"/>
    <property type="match status" value="1"/>
</dbReference>
<dbReference type="InterPro" id="IPR036388">
    <property type="entry name" value="WH-like_DNA-bd_sf"/>
</dbReference>
<dbReference type="Proteomes" id="UP000294692">
    <property type="component" value="Unassembled WGS sequence"/>
</dbReference>
<dbReference type="PANTHER" id="PTHR30136:SF24">
    <property type="entry name" value="HTH-TYPE TRANSCRIPTIONAL REPRESSOR ALLR"/>
    <property type="match status" value="1"/>
</dbReference>
<organism evidence="6 7">
    <name type="scientific">Paracandidimonas soli</name>
    <dbReference type="NCBI Taxonomy" id="1917182"/>
    <lineage>
        <taxon>Bacteria</taxon>
        <taxon>Pseudomonadati</taxon>
        <taxon>Pseudomonadota</taxon>
        <taxon>Betaproteobacteria</taxon>
        <taxon>Burkholderiales</taxon>
        <taxon>Alcaligenaceae</taxon>
        <taxon>Paracandidimonas</taxon>
    </lineage>
</organism>
<protein>
    <submittedName>
        <fullName evidence="6">IclR family transcriptional regulator</fullName>
    </submittedName>
</protein>
<evidence type="ECO:0000259" key="4">
    <source>
        <dbReference type="PROSITE" id="PS51077"/>
    </source>
</evidence>
<dbReference type="Gene3D" id="3.30.450.40">
    <property type="match status" value="1"/>
</dbReference>
<proteinExistence type="predicted"/>
<sequence length="277" mass="30261">MNINILGLFSQVRNGRLFMNDHVKSATRVLDLLELFSAATEPMGVTEVARKLDIPKSSAQALLLTLTGRGYLLRDENGYTLPPELRGGWVGGLRTRLLGIAAPILSRMAQESLESAFIGSLTGEGNVQYLAKAVSPKEVRYDASLDHPRPLHCTSMGLAIMAHSPEHDLKRWLQPHRLVKVTSRTQTDPEAIRQWLAKIRKDGYAEVMDANVEGASGASAPIFGTDGRVIAALNLGAPTWRYEQDRRLLIEIVCREAASITRVLSGNDIEGGKAPGN</sequence>
<dbReference type="InterPro" id="IPR029016">
    <property type="entry name" value="GAF-like_dom_sf"/>
</dbReference>
<dbReference type="SUPFAM" id="SSF46785">
    <property type="entry name" value="Winged helix' DNA-binding domain"/>
    <property type="match status" value="1"/>
</dbReference>
<evidence type="ECO:0000313" key="6">
    <source>
        <dbReference type="EMBL" id="TCV01375.1"/>
    </source>
</evidence>
<evidence type="ECO:0000313" key="7">
    <source>
        <dbReference type="Proteomes" id="UP000294692"/>
    </source>
</evidence>
<dbReference type="Pfam" id="PF09339">
    <property type="entry name" value="HTH_IclR"/>
    <property type="match status" value="1"/>
</dbReference>
<accession>A0A4R3VF15</accession>
<dbReference type="PROSITE" id="PS51077">
    <property type="entry name" value="HTH_ICLR"/>
    <property type="match status" value="1"/>
</dbReference>
<dbReference type="Pfam" id="PF01614">
    <property type="entry name" value="IclR_C"/>
    <property type="match status" value="1"/>
</dbReference>
<dbReference type="OrthoDB" id="8689343at2"/>
<evidence type="ECO:0000259" key="5">
    <source>
        <dbReference type="PROSITE" id="PS51078"/>
    </source>
</evidence>
<dbReference type="AlphaFoldDB" id="A0A4R3VF15"/>
<dbReference type="GO" id="GO:0045892">
    <property type="term" value="P:negative regulation of DNA-templated transcription"/>
    <property type="evidence" value="ECO:0007669"/>
    <property type="project" value="TreeGrafter"/>
</dbReference>
<dbReference type="RefSeq" id="WP_132473855.1">
    <property type="nucleotide sequence ID" value="NZ_JBHRVM010000001.1"/>
</dbReference>
<evidence type="ECO:0000256" key="2">
    <source>
        <dbReference type="ARBA" id="ARBA00023125"/>
    </source>
</evidence>
<dbReference type="EMBL" id="SMBX01000002">
    <property type="protein sequence ID" value="TCV01375.1"/>
    <property type="molecule type" value="Genomic_DNA"/>
</dbReference>
<evidence type="ECO:0000256" key="3">
    <source>
        <dbReference type="ARBA" id="ARBA00023163"/>
    </source>
</evidence>
<dbReference type="SUPFAM" id="SSF55781">
    <property type="entry name" value="GAF domain-like"/>
    <property type="match status" value="1"/>
</dbReference>
<dbReference type="GO" id="GO:0003677">
    <property type="term" value="F:DNA binding"/>
    <property type="evidence" value="ECO:0007669"/>
    <property type="project" value="UniProtKB-KW"/>
</dbReference>